<dbReference type="Proteomes" id="UP000306324">
    <property type="component" value="Unassembled WGS sequence"/>
</dbReference>
<dbReference type="Pfam" id="PF13672">
    <property type="entry name" value="PP2C_2"/>
    <property type="match status" value="1"/>
</dbReference>
<dbReference type="InterPro" id="IPR001932">
    <property type="entry name" value="PPM-type_phosphatase-like_dom"/>
</dbReference>
<proteinExistence type="predicted"/>
<dbReference type="PANTHER" id="PTHR13832:SF827">
    <property type="entry name" value="PROTEIN PHOSPHATASE 1L"/>
    <property type="match status" value="1"/>
</dbReference>
<keyword evidence="3" id="KW-1185">Reference proteome</keyword>
<evidence type="ECO:0000259" key="1">
    <source>
        <dbReference type="PROSITE" id="PS51746"/>
    </source>
</evidence>
<dbReference type="SMART" id="SM00332">
    <property type="entry name" value="PP2Cc"/>
    <property type="match status" value="1"/>
</dbReference>
<dbReference type="NCBIfam" id="NF033484">
    <property type="entry name" value="Stp1_PP2C_phos"/>
    <property type="match status" value="1"/>
</dbReference>
<dbReference type="GO" id="GO:0004722">
    <property type="term" value="F:protein serine/threonine phosphatase activity"/>
    <property type="evidence" value="ECO:0007669"/>
    <property type="project" value="InterPro"/>
</dbReference>
<protein>
    <submittedName>
        <fullName evidence="2">Protein serine/threonine phosphatase PrpC, regulation of stationary phase</fullName>
    </submittedName>
</protein>
<organism evidence="2 3">
    <name type="scientific">Candidatus Accumulibacter phosphatis</name>
    <dbReference type="NCBI Taxonomy" id="327160"/>
    <lineage>
        <taxon>Bacteria</taxon>
        <taxon>Pseudomonadati</taxon>
        <taxon>Pseudomonadota</taxon>
        <taxon>Betaproteobacteria</taxon>
        <taxon>Candidatus Accumulibacter</taxon>
    </lineage>
</organism>
<dbReference type="InterPro" id="IPR036457">
    <property type="entry name" value="PPM-type-like_dom_sf"/>
</dbReference>
<sequence length="278" mass="29886">MDVANSLLGALEIAARTDPGLVRGKNEDSVFADANQGLVILADGMGGYNAGEIASNMATKLLSARLVAAFKATAAYRTDSGSGLLFAHRCLKEQIAAVNLAIYQASESQSKFGGMGTTLVAAVFCDDQVVVAHIGDSRLYRLRGNEFTAMTHDHSVLQEQIDSGLISAAEARYSLQRNLVTRAVGIEAEVEAEIHVHPVRPGDVYLLCSDGLYDLVEEVEIHYALEMHAVNLECSAAKLIQMANDNGGNDNISVVVIKVLHAFPAAKRGWSKLWSWLN</sequence>
<accession>A0A5S4EK29</accession>
<dbReference type="PROSITE" id="PS51746">
    <property type="entry name" value="PPM_2"/>
    <property type="match status" value="1"/>
</dbReference>
<comment type="caution">
    <text evidence="2">The sequence shown here is derived from an EMBL/GenBank/DDBJ whole genome shotgun (WGS) entry which is preliminary data.</text>
</comment>
<dbReference type="SUPFAM" id="SSF81606">
    <property type="entry name" value="PP2C-like"/>
    <property type="match status" value="1"/>
</dbReference>
<dbReference type="CDD" id="cd00143">
    <property type="entry name" value="PP2Cc"/>
    <property type="match status" value="1"/>
</dbReference>
<gene>
    <name evidence="2" type="ORF">ACCUM_0612</name>
</gene>
<dbReference type="PANTHER" id="PTHR13832">
    <property type="entry name" value="PROTEIN PHOSPHATASE 2C"/>
    <property type="match status" value="1"/>
</dbReference>
<evidence type="ECO:0000313" key="2">
    <source>
        <dbReference type="EMBL" id="TMQ75710.1"/>
    </source>
</evidence>
<dbReference type="InterPro" id="IPR015655">
    <property type="entry name" value="PP2C"/>
</dbReference>
<dbReference type="Gene3D" id="3.60.40.10">
    <property type="entry name" value="PPM-type phosphatase domain"/>
    <property type="match status" value="1"/>
</dbReference>
<dbReference type="AlphaFoldDB" id="A0A5S4EK29"/>
<name>A0A5S4EK29_9PROT</name>
<feature type="domain" description="PPM-type phosphatase" evidence="1">
    <location>
        <begin position="12"/>
        <end position="259"/>
    </location>
</feature>
<evidence type="ECO:0000313" key="3">
    <source>
        <dbReference type="Proteomes" id="UP000306324"/>
    </source>
</evidence>
<dbReference type="EMBL" id="SWAD01000079">
    <property type="protein sequence ID" value="TMQ75710.1"/>
    <property type="molecule type" value="Genomic_DNA"/>
</dbReference>
<reference evidence="2 3" key="1">
    <citation type="submission" date="2019-04" db="EMBL/GenBank/DDBJ databases">
        <title>A novel phosphate-accumulating bacterium identified in bioreactor for phosphate removal from wastewater.</title>
        <authorList>
            <person name="Kotlyarov R.Y."/>
            <person name="Beletsky A.V."/>
            <person name="Kallistova A.Y."/>
            <person name="Dorofeev A.G."/>
            <person name="Nikolaev Y.Y."/>
            <person name="Pimenov N.V."/>
            <person name="Ravin N.V."/>
            <person name="Mardanov A.V."/>
        </authorList>
    </citation>
    <scope>NUCLEOTIDE SEQUENCE [LARGE SCALE GENOMIC DNA]</scope>
    <source>
        <strain evidence="2 3">Bin19</strain>
    </source>
</reference>
<dbReference type="SMART" id="SM00331">
    <property type="entry name" value="PP2C_SIG"/>
    <property type="match status" value="1"/>
</dbReference>